<protein>
    <submittedName>
        <fullName evidence="1">Uncharacterized protein</fullName>
    </submittedName>
</protein>
<proteinExistence type="predicted"/>
<evidence type="ECO:0000313" key="2">
    <source>
        <dbReference type="Proteomes" id="UP000324222"/>
    </source>
</evidence>
<comment type="caution">
    <text evidence="1">The sequence shown here is derived from an EMBL/GenBank/DDBJ whole genome shotgun (WGS) entry which is preliminary data.</text>
</comment>
<organism evidence="1 2">
    <name type="scientific">Portunus trituberculatus</name>
    <name type="common">Swimming crab</name>
    <name type="synonym">Neptunus trituberculatus</name>
    <dbReference type="NCBI Taxonomy" id="210409"/>
    <lineage>
        <taxon>Eukaryota</taxon>
        <taxon>Metazoa</taxon>
        <taxon>Ecdysozoa</taxon>
        <taxon>Arthropoda</taxon>
        <taxon>Crustacea</taxon>
        <taxon>Multicrustacea</taxon>
        <taxon>Malacostraca</taxon>
        <taxon>Eumalacostraca</taxon>
        <taxon>Eucarida</taxon>
        <taxon>Decapoda</taxon>
        <taxon>Pleocyemata</taxon>
        <taxon>Brachyura</taxon>
        <taxon>Eubrachyura</taxon>
        <taxon>Portunoidea</taxon>
        <taxon>Portunidae</taxon>
        <taxon>Portuninae</taxon>
        <taxon>Portunus</taxon>
    </lineage>
</organism>
<keyword evidence="2" id="KW-1185">Reference proteome</keyword>
<reference evidence="1 2" key="1">
    <citation type="submission" date="2019-05" db="EMBL/GenBank/DDBJ databases">
        <title>Another draft genome of Portunus trituberculatus and its Hox gene families provides insights of decapod evolution.</title>
        <authorList>
            <person name="Jeong J.-H."/>
            <person name="Song I."/>
            <person name="Kim S."/>
            <person name="Choi T."/>
            <person name="Kim D."/>
            <person name="Ryu S."/>
            <person name="Kim W."/>
        </authorList>
    </citation>
    <scope>NUCLEOTIDE SEQUENCE [LARGE SCALE GENOMIC DNA]</scope>
    <source>
        <tissue evidence="1">Muscle</tissue>
    </source>
</reference>
<evidence type="ECO:0000313" key="1">
    <source>
        <dbReference type="EMBL" id="MPC79377.1"/>
    </source>
</evidence>
<name>A0A5B7ICW8_PORTR</name>
<accession>A0A5B7ICW8</accession>
<dbReference type="Proteomes" id="UP000324222">
    <property type="component" value="Unassembled WGS sequence"/>
</dbReference>
<dbReference type="EMBL" id="VSRR010050968">
    <property type="protein sequence ID" value="MPC79377.1"/>
    <property type="molecule type" value="Genomic_DNA"/>
</dbReference>
<dbReference type="AlphaFoldDB" id="A0A5B7ICW8"/>
<sequence>MERDEMRTKSHFHITAWDSFKHVHSFLGLPLADVRLIKGPLYPCRRGPHQGTTGSTLPCDLRQMELRVSGHLVTSGSTQTVMFVTTRG</sequence>
<gene>
    <name evidence="1" type="ORF">E2C01_073902</name>
</gene>